<comment type="subcellular location">
    <subcellularLocation>
        <location evidence="1">Cell membrane</location>
        <topology evidence="1">Multi-pass membrane protein</topology>
    </subcellularLocation>
</comment>
<feature type="transmembrane region" description="Helical" evidence="6">
    <location>
        <begin position="21"/>
        <end position="44"/>
    </location>
</feature>
<dbReference type="EMBL" id="MGDE01000230">
    <property type="protein sequence ID" value="OGL43430.1"/>
    <property type="molecule type" value="Genomic_DNA"/>
</dbReference>
<feature type="transmembrane region" description="Helical" evidence="6">
    <location>
        <begin position="56"/>
        <end position="78"/>
    </location>
</feature>
<feature type="transmembrane region" description="Helical" evidence="6">
    <location>
        <begin position="351"/>
        <end position="371"/>
    </location>
</feature>
<evidence type="ECO:0000256" key="5">
    <source>
        <dbReference type="ARBA" id="ARBA00023136"/>
    </source>
</evidence>
<evidence type="ECO:0000256" key="2">
    <source>
        <dbReference type="ARBA" id="ARBA00022475"/>
    </source>
</evidence>
<evidence type="ECO:0000256" key="3">
    <source>
        <dbReference type="ARBA" id="ARBA00022692"/>
    </source>
</evidence>
<feature type="transmembrane region" description="Helical" evidence="6">
    <location>
        <begin position="266"/>
        <end position="285"/>
    </location>
</feature>
<organism evidence="7 8">
    <name type="scientific">Candidatus Schekmanbacteria bacterium RBG_16_38_10</name>
    <dbReference type="NCBI Taxonomy" id="1817879"/>
    <lineage>
        <taxon>Bacteria</taxon>
        <taxon>Candidatus Schekmaniibacteriota</taxon>
    </lineage>
</organism>
<dbReference type="InterPro" id="IPR050833">
    <property type="entry name" value="Poly_Biosynth_Transport"/>
</dbReference>
<keyword evidence="5 6" id="KW-0472">Membrane</keyword>
<comment type="caution">
    <text evidence="7">The sequence shown here is derived from an EMBL/GenBank/DDBJ whole genome shotgun (WGS) entry which is preliminary data.</text>
</comment>
<keyword evidence="4 6" id="KW-1133">Transmembrane helix</keyword>
<gene>
    <name evidence="7" type="ORF">A2W05_00360</name>
</gene>
<feature type="transmembrane region" description="Helical" evidence="6">
    <location>
        <begin position="405"/>
        <end position="428"/>
    </location>
</feature>
<evidence type="ECO:0000256" key="4">
    <source>
        <dbReference type="ARBA" id="ARBA00022989"/>
    </source>
</evidence>
<dbReference type="Proteomes" id="UP000178797">
    <property type="component" value="Unassembled WGS sequence"/>
</dbReference>
<evidence type="ECO:0008006" key="9">
    <source>
        <dbReference type="Google" id="ProtNLM"/>
    </source>
</evidence>
<dbReference type="PANTHER" id="PTHR30250">
    <property type="entry name" value="PST FAMILY PREDICTED COLANIC ACID TRANSPORTER"/>
    <property type="match status" value="1"/>
</dbReference>
<accession>A0A1F7RQ23</accession>
<reference evidence="7 8" key="1">
    <citation type="journal article" date="2016" name="Nat. Commun.">
        <title>Thousands of microbial genomes shed light on interconnected biogeochemical processes in an aquifer system.</title>
        <authorList>
            <person name="Anantharaman K."/>
            <person name="Brown C.T."/>
            <person name="Hug L.A."/>
            <person name="Sharon I."/>
            <person name="Castelle C.J."/>
            <person name="Probst A.J."/>
            <person name="Thomas B.C."/>
            <person name="Singh A."/>
            <person name="Wilkins M.J."/>
            <person name="Karaoz U."/>
            <person name="Brodie E.L."/>
            <person name="Williams K.H."/>
            <person name="Hubbard S.S."/>
            <person name="Banfield J.F."/>
        </authorList>
    </citation>
    <scope>NUCLEOTIDE SEQUENCE [LARGE SCALE GENOMIC DNA]</scope>
</reference>
<evidence type="ECO:0000256" key="1">
    <source>
        <dbReference type="ARBA" id="ARBA00004651"/>
    </source>
</evidence>
<keyword evidence="3 6" id="KW-0812">Transmembrane</keyword>
<evidence type="ECO:0000313" key="8">
    <source>
        <dbReference type="Proteomes" id="UP000178797"/>
    </source>
</evidence>
<proteinExistence type="predicted"/>
<keyword evidence="2" id="KW-1003">Cell membrane</keyword>
<feature type="transmembrane region" description="Helical" evidence="6">
    <location>
        <begin position="165"/>
        <end position="181"/>
    </location>
</feature>
<evidence type="ECO:0000313" key="7">
    <source>
        <dbReference type="EMBL" id="OGL43430.1"/>
    </source>
</evidence>
<feature type="transmembrane region" description="Helical" evidence="6">
    <location>
        <begin position="90"/>
        <end position="116"/>
    </location>
</feature>
<dbReference type="PANTHER" id="PTHR30250:SF28">
    <property type="entry name" value="POLYSACCHARIDE BIOSYNTHESIS PROTEIN"/>
    <property type="match status" value="1"/>
</dbReference>
<feature type="transmembrane region" description="Helical" evidence="6">
    <location>
        <begin position="378"/>
        <end position="399"/>
    </location>
</feature>
<dbReference type="Pfam" id="PF13440">
    <property type="entry name" value="Polysacc_synt_3"/>
    <property type="match status" value="1"/>
</dbReference>
<dbReference type="AlphaFoldDB" id="A0A1F7RQ23"/>
<name>A0A1F7RQ23_9BACT</name>
<feature type="transmembrane region" description="Helical" evidence="6">
    <location>
        <begin position="128"/>
        <end position="144"/>
    </location>
</feature>
<feature type="transmembrane region" description="Helical" evidence="6">
    <location>
        <begin position="306"/>
        <end position="329"/>
    </location>
</feature>
<feature type="transmembrane region" description="Helical" evidence="6">
    <location>
        <begin position="193"/>
        <end position="214"/>
    </location>
</feature>
<dbReference type="GO" id="GO:0005886">
    <property type="term" value="C:plasma membrane"/>
    <property type="evidence" value="ECO:0007669"/>
    <property type="project" value="UniProtKB-SubCell"/>
</dbReference>
<feature type="transmembrane region" description="Helical" evidence="6">
    <location>
        <begin position="242"/>
        <end position="260"/>
    </location>
</feature>
<evidence type="ECO:0000256" key="6">
    <source>
        <dbReference type="SAM" id="Phobius"/>
    </source>
</evidence>
<sequence>MNMLTSTIRLKHILFGYRKSSFVKNVFVIMSGSVIAQSIGFVLTPIISRLFSPHDFGIFGSFNSLFTIIAAGATLEYSQAIMLPREKEDAFNLFFLSCVCTYAVGILCLMICLFIPALVNSVMKTDGVWALVLLVVSTVVAGINQSCQAWCTRVKAFKQISSAQVIRSFSANGTQIGFGYLNGGATALIISNVLANIFAIMSVINVILSDLLTLRSNISWNRMKQLARDYVDFPMYSCSQNVINALSAGLPVLLLTYFYGIVVAGAYTFGVRILWTPMSLVVGALRQVLLQKAGEIQHQGGSLLPLYVKISSGLFILALFPSVVLFIWAPDIFRWLFGSQWHMAGEFVRSIVLWLMFAFCNLPAVLFARFIRIQRTVFLYDLLLLAARMSALVLGGLYLNVFQTIMLFSLVGAVMNVFLILLVGRALIKNKVALPGII</sequence>
<protein>
    <recommendedName>
        <fullName evidence="9">Polysaccharide biosynthesis protein</fullName>
    </recommendedName>
</protein>